<dbReference type="AlphaFoldDB" id="A0AAV2QX74"/>
<dbReference type="Proteomes" id="UP001497623">
    <property type="component" value="Unassembled WGS sequence"/>
</dbReference>
<keyword evidence="3" id="KW-1185">Reference proteome</keyword>
<feature type="chain" id="PRO_5043629270" evidence="1">
    <location>
        <begin position="20"/>
        <end position="161"/>
    </location>
</feature>
<comment type="caution">
    <text evidence="2">The sequence shown here is derived from an EMBL/GenBank/DDBJ whole genome shotgun (WGS) entry which is preliminary data.</text>
</comment>
<keyword evidence="1" id="KW-0732">Signal</keyword>
<sequence>LVCVAVLVFCLLHVDPSVADGDSSNSRQSRVFAYYSTTSYTRLTTATITGISTCLSTAAAAACAGRRKRRNAGLDLLNDLDNDMNILETSVNGNEELEDRDKRSLEDEKVDREGRILTIWTTAFQTLTLTTTSLLSGTTITASAYCTGANGFPNGGVQACF</sequence>
<evidence type="ECO:0000313" key="2">
    <source>
        <dbReference type="EMBL" id="CAL4102682.1"/>
    </source>
</evidence>
<organism evidence="2 3">
    <name type="scientific">Meganyctiphanes norvegica</name>
    <name type="common">Northern krill</name>
    <name type="synonym">Thysanopoda norvegica</name>
    <dbReference type="NCBI Taxonomy" id="48144"/>
    <lineage>
        <taxon>Eukaryota</taxon>
        <taxon>Metazoa</taxon>
        <taxon>Ecdysozoa</taxon>
        <taxon>Arthropoda</taxon>
        <taxon>Crustacea</taxon>
        <taxon>Multicrustacea</taxon>
        <taxon>Malacostraca</taxon>
        <taxon>Eumalacostraca</taxon>
        <taxon>Eucarida</taxon>
        <taxon>Euphausiacea</taxon>
        <taxon>Euphausiidae</taxon>
        <taxon>Meganyctiphanes</taxon>
    </lineage>
</organism>
<proteinExistence type="predicted"/>
<feature type="signal peptide" evidence="1">
    <location>
        <begin position="1"/>
        <end position="19"/>
    </location>
</feature>
<evidence type="ECO:0000256" key="1">
    <source>
        <dbReference type="SAM" id="SignalP"/>
    </source>
</evidence>
<evidence type="ECO:0000313" key="3">
    <source>
        <dbReference type="Proteomes" id="UP001497623"/>
    </source>
</evidence>
<accession>A0AAV2QX74</accession>
<gene>
    <name evidence="2" type="ORF">MNOR_LOCUS17363</name>
</gene>
<dbReference type="EMBL" id="CAXKWB010011909">
    <property type="protein sequence ID" value="CAL4102682.1"/>
    <property type="molecule type" value="Genomic_DNA"/>
</dbReference>
<feature type="non-terminal residue" evidence="2">
    <location>
        <position position="1"/>
    </location>
</feature>
<name>A0AAV2QX74_MEGNR</name>
<protein>
    <submittedName>
        <fullName evidence="2">Uncharacterized protein</fullName>
    </submittedName>
</protein>
<reference evidence="2 3" key="1">
    <citation type="submission" date="2024-05" db="EMBL/GenBank/DDBJ databases">
        <authorList>
            <person name="Wallberg A."/>
        </authorList>
    </citation>
    <scope>NUCLEOTIDE SEQUENCE [LARGE SCALE GENOMIC DNA]</scope>
</reference>